<dbReference type="InterPro" id="IPR036420">
    <property type="entry name" value="BRCT_dom_sf"/>
</dbReference>
<comment type="subcellular location">
    <subcellularLocation>
        <location evidence="1">Nucleus</location>
    </subcellularLocation>
</comment>
<accession>A0ABQ9W608</accession>
<protein>
    <submittedName>
        <fullName evidence="2">Uncharacterized protein</fullName>
    </submittedName>
</protein>
<dbReference type="PANTHER" id="PTHR12221">
    <property type="entry name" value="PESCADILLO - RELATED"/>
    <property type="match status" value="1"/>
</dbReference>
<reference evidence="2 3" key="1">
    <citation type="submission" date="2023-05" db="EMBL/GenBank/DDBJ databases">
        <title>B98-5 Cell Line De Novo Hybrid Assembly: An Optical Mapping Approach.</title>
        <authorList>
            <person name="Kananen K."/>
            <person name="Auerbach J.A."/>
            <person name="Kautto E."/>
            <person name="Blachly J.S."/>
        </authorList>
    </citation>
    <scope>NUCLEOTIDE SEQUENCE [LARGE SCALE GENOMIC DNA]</scope>
    <source>
        <strain evidence="2">B95-8</strain>
        <tissue evidence="2">Cell line</tissue>
    </source>
</reference>
<dbReference type="EMBL" id="JASSZA010000003">
    <property type="protein sequence ID" value="KAK2116213.1"/>
    <property type="molecule type" value="Genomic_DNA"/>
</dbReference>
<dbReference type="PANTHER" id="PTHR12221:SF6">
    <property type="entry name" value="PESCADILLO HOMOLOG"/>
    <property type="match status" value="1"/>
</dbReference>
<keyword evidence="3" id="KW-1185">Reference proteome</keyword>
<evidence type="ECO:0000256" key="1">
    <source>
        <dbReference type="ARBA" id="ARBA00004123"/>
    </source>
</evidence>
<name>A0ABQ9W608_SAGOE</name>
<dbReference type="Proteomes" id="UP001266305">
    <property type="component" value="Unassembled WGS sequence"/>
</dbReference>
<dbReference type="Gene3D" id="3.40.50.10190">
    <property type="entry name" value="BRCT domain"/>
    <property type="match status" value="1"/>
</dbReference>
<sequence length="127" mass="14708">MEKLTALCARLSHMVLAAREEKAEVDEFPADGEMAVQERITGRTFVHRCHQCSTHRIVDWPAQQTSIIGRHYMQPQWVFDFINTKLHFPVAEYFAAVQLPPRPSPSVTKEEGDYIPPEKLKFLERTQ</sequence>
<organism evidence="2 3">
    <name type="scientific">Saguinus oedipus</name>
    <name type="common">Cotton-top tamarin</name>
    <name type="synonym">Oedipomidas oedipus</name>
    <dbReference type="NCBI Taxonomy" id="9490"/>
    <lineage>
        <taxon>Eukaryota</taxon>
        <taxon>Metazoa</taxon>
        <taxon>Chordata</taxon>
        <taxon>Craniata</taxon>
        <taxon>Vertebrata</taxon>
        <taxon>Euteleostomi</taxon>
        <taxon>Mammalia</taxon>
        <taxon>Eutheria</taxon>
        <taxon>Euarchontoglires</taxon>
        <taxon>Primates</taxon>
        <taxon>Haplorrhini</taxon>
        <taxon>Platyrrhini</taxon>
        <taxon>Cebidae</taxon>
        <taxon>Callitrichinae</taxon>
        <taxon>Saguinus</taxon>
    </lineage>
</organism>
<evidence type="ECO:0000313" key="2">
    <source>
        <dbReference type="EMBL" id="KAK2116213.1"/>
    </source>
</evidence>
<proteinExistence type="predicted"/>
<comment type="caution">
    <text evidence="2">The sequence shown here is derived from an EMBL/GenBank/DDBJ whole genome shotgun (WGS) entry which is preliminary data.</text>
</comment>
<evidence type="ECO:0000313" key="3">
    <source>
        <dbReference type="Proteomes" id="UP001266305"/>
    </source>
</evidence>
<gene>
    <name evidence="2" type="ORF">P7K49_006839</name>
</gene>
<dbReference type="InterPro" id="IPR010613">
    <property type="entry name" value="PES"/>
</dbReference>